<organism evidence="2 3">
    <name type="scientific">Malus domestica</name>
    <name type="common">Apple</name>
    <name type="synonym">Pyrus malus</name>
    <dbReference type="NCBI Taxonomy" id="3750"/>
    <lineage>
        <taxon>Eukaryota</taxon>
        <taxon>Viridiplantae</taxon>
        <taxon>Streptophyta</taxon>
        <taxon>Embryophyta</taxon>
        <taxon>Tracheophyta</taxon>
        <taxon>Spermatophyta</taxon>
        <taxon>Magnoliopsida</taxon>
        <taxon>eudicotyledons</taxon>
        <taxon>Gunneridae</taxon>
        <taxon>Pentapetalae</taxon>
        <taxon>rosids</taxon>
        <taxon>fabids</taxon>
        <taxon>Rosales</taxon>
        <taxon>Rosaceae</taxon>
        <taxon>Amygdaloideae</taxon>
        <taxon>Maleae</taxon>
        <taxon>Malus</taxon>
    </lineage>
</organism>
<gene>
    <name evidence="2" type="ORF">DVH24_034646</name>
</gene>
<dbReference type="Proteomes" id="UP000290289">
    <property type="component" value="Chromosome 10"/>
</dbReference>
<dbReference type="GO" id="GO:0015979">
    <property type="term" value="P:photosynthesis"/>
    <property type="evidence" value="ECO:0007669"/>
    <property type="project" value="UniProtKB-KW"/>
</dbReference>
<dbReference type="EMBL" id="RDQH01000336">
    <property type="protein sequence ID" value="RXH87746.1"/>
    <property type="molecule type" value="Genomic_DNA"/>
</dbReference>
<keyword evidence="3" id="KW-1185">Reference proteome</keyword>
<accession>A0A498IX36</accession>
<dbReference type="PANTHER" id="PTHR47128">
    <property type="match status" value="1"/>
</dbReference>
<dbReference type="STRING" id="3750.A0A498IX36"/>
<name>A0A498IX36_MALDO</name>
<comment type="caution">
    <text evidence="2">The sequence shown here is derived from an EMBL/GenBank/DDBJ whole genome shotgun (WGS) entry which is preliminary data.</text>
</comment>
<dbReference type="InterPro" id="IPR044256">
    <property type="entry name" value="HCF244-like"/>
</dbReference>
<protein>
    <submittedName>
        <fullName evidence="2">Uncharacterized protein</fullName>
    </submittedName>
</protein>
<sequence>MKGEKKMRIERKRNQEHFCQDVVRLTFIALTNEKVITLCERFAGQEANITTVPVSVLRITRQLPRLFEWPNDVADGLAFPEVSS</sequence>
<evidence type="ECO:0000313" key="3">
    <source>
        <dbReference type="Proteomes" id="UP000290289"/>
    </source>
</evidence>
<evidence type="ECO:0000256" key="1">
    <source>
        <dbReference type="ARBA" id="ARBA00022531"/>
    </source>
</evidence>
<evidence type="ECO:0000313" key="2">
    <source>
        <dbReference type="EMBL" id="RXH87746.1"/>
    </source>
</evidence>
<dbReference type="AlphaFoldDB" id="A0A498IX36"/>
<proteinExistence type="predicted"/>
<reference evidence="2 3" key="1">
    <citation type="submission" date="2018-10" db="EMBL/GenBank/DDBJ databases">
        <title>A high-quality apple genome assembly.</title>
        <authorList>
            <person name="Hu J."/>
        </authorList>
    </citation>
    <scope>NUCLEOTIDE SEQUENCE [LARGE SCALE GENOMIC DNA]</scope>
    <source>
        <strain evidence="3">cv. HFTH1</strain>
        <tissue evidence="2">Young leaf</tissue>
    </source>
</reference>
<dbReference type="PANTHER" id="PTHR47128:SF2">
    <property type="entry name" value="PROTEIN HIGH CHLOROPHYLL FLUORESCENCE PHENOTYPE 244, CHLOROPLASTIC"/>
    <property type="match status" value="1"/>
</dbReference>
<keyword evidence="1" id="KW-0602">Photosynthesis</keyword>